<reference evidence="1" key="2">
    <citation type="submission" date="2021-01" db="EMBL/GenBank/DDBJ databases">
        <authorList>
            <person name="Mieszkin S."/>
            <person name="Pouder E."/>
            <person name="Alain K."/>
        </authorList>
    </citation>
    <scope>NUCLEOTIDE SEQUENCE</scope>
    <source>
        <strain evidence="1">HW T2.11</strain>
    </source>
</reference>
<dbReference type="Proteomes" id="UP000708298">
    <property type="component" value="Unassembled WGS sequence"/>
</dbReference>
<sequence length="126" mass="12801">MSGLFGQILQSLGMGEAEQNAAPVVHGALSDVLNLNSPDGINNLANSFAASGLGQHVQSWIGSGGNIPITAEQVQGVLSNDQVQALIQRTGLPIAALMPLVSKLLPHAVDQATPGGATPNTDSQNV</sequence>
<dbReference type="EMBL" id="JAESVB010000012">
    <property type="protein sequence ID" value="MCB8877331.1"/>
    <property type="molecule type" value="Genomic_DNA"/>
</dbReference>
<organism evidence="1 2">
    <name type="scientific">Acidisoma silvae</name>
    <dbReference type="NCBI Taxonomy" id="2802396"/>
    <lineage>
        <taxon>Bacteria</taxon>
        <taxon>Pseudomonadati</taxon>
        <taxon>Pseudomonadota</taxon>
        <taxon>Alphaproteobacteria</taxon>
        <taxon>Acetobacterales</taxon>
        <taxon>Acidocellaceae</taxon>
        <taxon>Acidisoma</taxon>
    </lineage>
</organism>
<comment type="caution">
    <text evidence="1">The sequence shown here is derived from an EMBL/GenBank/DDBJ whole genome shotgun (WGS) entry which is preliminary data.</text>
</comment>
<accession>A0A963YUZ7</accession>
<name>A0A963YUZ7_9PROT</name>
<proteinExistence type="predicted"/>
<dbReference type="Pfam" id="PF20159">
    <property type="entry name" value="YidB"/>
    <property type="match status" value="1"/>
</dbReference>
<dbReference type="InterPro" id="IPR027405">
    <property type="entry name" value="YidB-like"/>
</dbReference>
<dbReference type="InterPro" id="IPR045372">
    <property type="entry name" value="YidB"/>
</dbReference>
<evidence type="ECO:0000313" key="1">
    <source>
        <dbReference type="EMBL" id="MCB8877331.1"/>
    </source>
</evidence>
<keyword evidence="2" id="KW-1185">Reference proteome</keyword>
<dbReference type="AlphaFoldDB" id="A0A963YUZ7"/>
<gene>
    <name evidence="1" type="ORF">ASILVAE211_19190</name>
</gene>
<dbReference type="SUPFAM" id="SSF140804">
    <property type="entry name" value="YidB-like"/>
    <property type="match status" value="1"/>
</dbReference>
<evidence type="ECO:0000313" key="2">
    <source>
        <dbReference type="Proteomes" id="UP000708298"/>
    </source>
</evidence>
<protein>
    <submittedName>
        <fullName evidence="1">DUF937 domain-containing protein</fullName>
    </submittedName>
</protein>
<reference evidence="1" key="1">
    <citation type="journal article" date="2021" name="Microorganisms">
        <title>Acidisoma silvae sp. nov. and Acidisomacellulosilytica sp. nov., Two Acidophilic Bacteria Isolated from Decaying Wood, Hydrolyzing Cellulose and Producing Poly-3-hydroxybutyrate.</title>
        <authorList>
            <person name="Mieszkin S."/>
            <person name="Pouder E."/>
            <person name="Uroz S."/>
            <person name="Simon-Colin C."/>
            <person name="Alain K."/>
        </authorList>
    </citation>
    <scope>NUCLEOTIDE SEQUENCE</scope>
    <source>
        <strain evidence="1">HW T2.11</strain>
    </source>
</reference>
<dbReference type="Gene3D" id="1.10.10.690">
    <property type="entry name" value="YidB-like"/>
    <property type="match status" value="1"/>
</dbReference>